<keyword evidence="2" id="KW-1133">Transmembrane helix</keyword>
<feature type="coiled-coil region" evidence="1">
    <location>
        <begin position="121"/>
        <end position="155"/>
    </location>
</feature>
<accession>A0A1Y1HNW4</accession>
<name>A0A1Y1HNW4_KLENI</name>
<evidence type="ECO:0000256" key="2">
    <source>
        <dbReference type="SAM" id="Phobius"/>
    </source>
</evidence>
<keyword evidence="1" id="KW-0175">Coiled coil</keyword>
<dbReference type="EMBL" id="DF236960">
    <property type="protein sequence ID" value="GAQ78306.1"/>
    <property type="molecule type" value="Genomic_DNA"/>
</dbReference>
<keyword evidence="2" id="KW-0812">Transmembrane</keyword>
<feature type="transmembrane region" description="Helical" evidence="2">
    <location>
        <begin position="69"/>
        <end position="88"/>
    </location>
</feature>
<keyword evidence="2" id="KW-0472">Membrane</keyword>
<organism evidence="3 4">
    <name type="scientific">Klebsormidium nitens</name>
    <name type="common">Green alga</name>
    <name type="synonym">Ulothrix nitens</name>
    <dbReference type="NCBI Taxonomy" id="105231"/>
    <lineage>
        <taxon>Eukaryota</taxon>
        <taxon>Viridiplantae</taxon>
        <taxon>Streptophyta</taxon>
        <taxon>Klebsormidiophyceae</taxon>
        <taxon>Klebsormidiales</taxon>
        <taxon>Klebsormidiaceae</taxon>
        <taxon>Klebsormidium</taxon>
    </lineage>
</organism>
<evidence type="ECO:0000256" key="1">
    <source>
        <dbReference type="SAM" id="Coils"/>
    </source>
</evidence>
<reference evidence="3 4" key="1">
    <citation type="journal article" date="2014" name="Nat. Commun.">
        <title>Klebsormidium flaccidum genome reveals primary factors for plant terrestrial adaptation.</title>
        <authorList>
            <person name="Hori K."/>
            <person name="Maruyama F."/>
            <person name="Fujisawa T."/>
            <person name="Togashi T."/>
            <person name="Yamamoto N."/>
            <person name="Seo M."/>
            <person name="Sato S."/>
            <person name="Yamada T."/>
            <person name="Mori H."/>
            <person name="Tajima N."/>
            <person name="Moriyama T."/>
            <person name="Ikeuchi M."/>
            <person name="Watanabe M."/>
            <person name="Wada H."/>
            <person name="Kobayashi K."/>
            <person name="Saito M."/>
            <person name="Masuda T."/>
            <person name="Sasaki-Sekimoto Y."/>
            <person name="Mashiguchi K."/>
            <person name="Awai K."/>
            <person name="Shimojima M."/>
            <person name="Masuda S."/>
            <person name="Iwai M."/>
            <person name="Nobusawa T."/>
            <person name="Narise T."/>
            <person name="Kondo S."/>
            <person name="Saito H."/>
            <person name="Sato R."/>
            <person name="Murakawa M."/>
            <person name="Ihara Y."/>
            <person name="Oshima-Yamada Y."/>
            <person name="Ohtaka K."/>
            <person name="Satoh M."/>
            <person name="Sonobe K."/>
            <person name="Ishii M."/>
            <person name="Ohtani R."/>
            <person name="Kanamori-Sato M."/>
            <person name="Honoki R."/>
            <person name="Miyazaki D."/>
            <person name="Mochizuki H."/>
            <person name="Umetsu J."/>
            <person name="Higashi K."/>
            <person name="Shibata D."/>
            <person name="Kamiya Y."/>
            <person name="Sato N."/>
            <person name="Nakamura Y."/>
            <person name="Tabata S."/>
            <person name="Ida S."/>
            <person name="Kurokawa K."/>
            <person name="Ohta H."/>
        </authorList>
    </citation>
    <scope>NUCLEOTIDE SEQUENCE [LARGE SCALE GENOMIC DNA]</scope>
    <source>
        <strain evidence="3 4">NIES-2285</strain>
    </source>
</reference>
<sequence length="224" mass="25860">MGALEEKQGGSHFMVDLTPRKVPAGTMSPRFLESPKFRIPVHLKTGLHTLKHTLSQGDRWRGFVDRLRLQVLCVLVVLAMSGVTLWMVRDRQVLLGELVEAKELQLSWEAGRRGPVLCRDVEEWKGLVDEYRRQVEQLQLQLENQRSQLRDGLINLRANPVHREQGGDRAESELQELRSKPSTCFDSDFYKGQHAHGQHWSHEDAWHDFFAQGYRAGHAFTFHC</sequence>
<gene>
    <name evidence="3" type="ORF">KFL_000110030</name>
</gene>
<keyword evidence="4" id="KW-1185">Reference proteome</keyword>
<dbReference type="Proteomes" id="UP000054558">
    <property type="component" value="Unassembled WGS sequence"/>
</dbReference>
<dbReference type="AlphaFoldDB" id="A0A1Y1HNW4"/>
<protein>
    <submittedName>
        <fullName evidence="3">Uncharacterized protein</fullName>
    </submittedName>
</protein>
<proteinExistence type="predicted"/>
<evidence type="ECO:0000313" key="4">
    <source>
        <dbReference type="Proteomes" id="UP000054558"/>
    </source>
</evidence>
<evidence type="ECO:0000313" key="3">
    <source>
        <dbReference type="EMBL" id="GAQ78306.1"/>
    </source>
</evidence>